<feature type="domain" description="Glucose-methanol-choline oxidoreductase C-terminal" evidence="1">
    <location>
        <begin position="20"/>
        <end position="160"/>
    </location>
</feature>
<feature type="non-terminal residue" evidence="2">
    <location>
        <position position="1"/>
    </location>
</feature>
<dbReference type="GO" id="GO:0050660">
    <property type="term" value="F:flavin adenine dinucleotide binding"/>
    <property type="evidence" value="ECO:0007669"/>
    <property type="project" value="InterPro"/>
</dbReference>
<dbReference type="AlphaFoldDB" id="A0A8J2LFD7"/>
<dbReference type="EMBL" id="CAJVCH010516459">
    <property type="protein sequence ID" value="CAG7821598.1"/>
    <property type="molecule type" value="Genomic_DNA"/>
</dbReference>
<name>A0A8J2LFD7_9HEXA</name>
<dbReference type="OrthoDB" id="269227at2759"/>
<dbReference type="Pfam" id="PF05199">
    <property type="entry name" value="GMC_oxred_C"/>
    <property type="match status" value="1"/>
</dbReference>
<dbReference type="PANTHER" id="PTHR11552:SF147">
    <property type="entry name" value="CHOLINE DEHYDROGENASE, MITOCHONDRIAL"/>
    <property type="match status" value="1"/>
</dbReference>
<accession>A0A8J2LFD7</accession>
<dbReference type="GO" id="GO:0016614">
    <property type="term" value="F:oxidoreductase activity, acting on CH-OH group of donors"/>
    <property type="evidence" value="ECO:0007669"/>
    <property type="project" value="InterPro"/>
</dbReference>
<dbReference type="Proteomes" id="UP000708208">
    <property type="component" value="Unassembled WGS sequence"/>
</dbReference>
<keyword evidence="3" id="KW-1185">Reference proteome</keyword>
<evidence type="ECO:0000313" key="2">
    <source>
        <dbReference type="EMBL" id="CAG7821598.1"/>
    </source>
</evidence>
<gene>
    <name evidence="2" type="ORF">AFUS01_LOCUS31929</name>
</gene>
<sequence>MIKPILGKDGHMDMIGITTPKSRGYVRISGTDPRLPPTIEPAFFSDPTDLDRLVDGIKQIHTFYKNSQTYKNLGHHITELFLCKDFETNSDDYFKCYVKQLTLSFWGFVGTSKMGAKDDPSAVTDTRLKVIGVDNLRVVDASIMPTHPNAHLIPTVFAIAEKAAEMIIQDAGGKLKRMSQKCKDLPEPKST</sequence>
<dbReference type="PANTHER" id="PTHR11552">
    <property type="entry name" value="GLUCOSE-METHANOL-CHOLINE GMC OXIDOREDUCTASE"/>
    <property type="match status" value="1"/>
</dbReference>
<organism evidence="2 3">
    <name type="scientific">Allacma fusca</name>
    <dbReference type="NCBI Taxonomy" id="39272"/>
    <lineage>
        <taxon>Eukaryota</taxon>
        <taxon>Metazoa</taxon>
        <taxon>Ecdysozoa</taxon>
        <taxon>Arthropoda</taxon>
        <taxon>Hexapoda</taxon>
        <taxon>Collembola</taxon>
        <taxon>Symphypleona</taxon>
        <taxon>Sminthuridae</taxon>
        <taxon>Allacma</taxon>
    </lineage>
</organism>
<comment type="caution">
    <text evidence="2">The sequence shown here is derived from an EMBL/GenBank/DDBJ whole genome shotgun (WGS) entry which is preliminary data.</text>
</comment>
<proteinExistence type="predicted"/>
<reference evidence="2" key="1">
    <citation type="submission" date="2021-06" db="EMBL/GenBank/DDBJ databases">
        <authorList>
            <person name="Hodson N. C."/>
            <person name="Mongue J. A."/>
            <person name="Jaron S. K."/>
        </authorList>
    </citation>
    <scope>NUCLEOTIDE SEQUENCE</scope>
</reference>
<dbReference type="InterPro" id="IPR012132">
    <property type="entry name" value="GMC_OxRdtase"/>
</dbReference>
<dbReference type="InterPro" id="IPR007867">
    <property type="entry name" value="GMC_OxRtase_C"/>
</dbReference>
<protein>
    <recommendedName>
        <fullName evidence="1">Glucose-methanol-choline oxidoreductase C-terminal domain-containing protein</fullName>
    </recommendedName>
</protein>
<evidence type="ECO:0000313" key="3">
    <source>
        <dbReference type="Proteomes" id="UP000708208"/>
    </source>
</evidence>
<evidence type="ECO:0000259" key="1">
    <source>
        <dbReference type="Pfam" id="PF05199"/>
    </source>
</evidence>